<evidence type="ECO:0000313" key="1">
    <source>
        <dbReference type="EMBL" id="KAJ7717254.1"/>
    </source>
</evidence>
<protein>
    <recommendedName>
        <fullName evidence="3">Reverse transcriptase zinc-binding domain-containing protein</fullName>
    </recommendedName>
</protein>
<reference evidence="1" key="1">
    <citation type="submission" date="2023-03" db="EMBL/GenBank/DDBJ databases">
        <title>Massive genome expansion in bonnet fungi (Mycena s.s.) driven by repeated elements and novel gene families across ecological guilds.</title>
        <authorList>
            <consortium name="Lawrence Berkeley National Laboratory"/>
            <person name="Harder C.B."/>
            <person name="Miyauchi S."/>
            <person name="Viragh M."/>
            <person name="Kuo A."/>
            <person name="Thoen E."/>
            <person name="Andreopoulos B."/>
            <person name="Lu D."/>
            <person name="Skrede I."/>
            <person name="Drula E."/>
            <person name="Henrissat B."/>
            <person name="Morin E."/>
            <person name="Kohler A."/>
            <person name="Barry K."/>
            <person name="LaButti K."/>
            <person name="Morin E."/>
            <person name="Salamov A."/>
            <person name="Lipzen A."/>
            <person name="Mereny Z."/>
            <person name="Hegedus B."/>
            <person name="Baldrian P."/>
            <person name="Stursova M."/>
            <person name="Weitz H."/>
            <person name="Taylor A."/>
            <person name="Grigoriev I.V."/>
            <person name="Nagy L.G."/>
            <person name="Martin F."/>
            <person name="Kauserud H."/>
        </authorList>
    </citation>
    <scope>NUCLEOTIDE SEQUENCE</scope>
    <source>
        <strain evidence="1">CBHHK188m</strain>
    </source>
</reference>
<evidence type="ECO:0000313" key="2">
    <source>
        <dbReference type="Proteomes" id="UP001215280"/>
    </source>
</evidence>
<feature type="non-terminal residue" evidence="1">
    <location>
        <position position="57"/>
    </location>
</feature>
<feature type="non-terminal residue" evidence="1">
    <location>
        <position position="1"/>
    </location>
</feature>
<organism evidence="1 2">
    <name type="scientific">Mycena maculata</name>
    <dbReference type="NCBI Taxonomy" id="230809"/>
    <lineage>
        <taxon>Eukaryota</taxon>
        <taxon>Fungi</taxon>
        <taxon>Dikarya</taxon>
        <taxon>Basidiomycota</taxon>
        <taxon>Agaricomycotina</taxon>
        <taxon>Agaricomycetes</taxon>
        <taxon>Agaricomycetidae</taxon>
        <taxon>Agaricales</taxon>
        <taxon>Marasmiineae</taxon>
        <taxon>Mycenaceae</taxon>
        <taxon>Mycena</taxon>
    </lineage>
</organism>
<gene>
    <name evidence="1" type="ORF">DFH07DRAFT_722224</name>
</gene>
<sequence>VEKLYDGLSHPQCSVLTQLRTSHIGLNSFLYHFHLGPSPECAHCWVPETVSHFLLAC</sequence>
<dbReference type="EMBL" id="JARJLG010000321">
    <property type="protein sequence ID" value="KAJ7717254.1"/>
    <property type="molecule type" value="Genomic_DNA"/>
</dbReference>
<accession>A0AAD7HDF1</accession>
<dbReference type="Proteomes" id="UP001215280">
    <property type="component" value="Unassembled WGS sequence"/>
</dbReference>
<evidence type="ECO:0008006" key="3">
    <source>
        <dbReference type="Google" id="ProtNLM"/>
    </source>
</evidence>
<proteinExistence type="predicted"/>
<keyword evidence="2" id="KW-1185">Reference proteome</keyword>
<dbReference type="AlphaFoldDB" id="A0AAD7HDF1"/>
<comment type="caution">
    <text evidence="1">The sequence shown here is derived from an EMBL/GenBank/DDBJ whole genome shotgun (WGS) entry which is preliminary data.</text>
</comment>
<name>A0AAD7HDF1_9AGAR</name>